<dbReference type="AlphaFoldDB" id="K8XUJ4"/>
<accession>K8XUJ4</accession>
<feature type="region of interest" description="Disordered" evidence="1">
    <location>
        <begin position="1"/>
        <end position="23"/>
    </location>
</feature>
<sequence length="99" mass="11161">MPQTFPADSVTPPEWYTSDSRCNQEFDTDHQGRKTVKWVRDFAPEGADFSVELFCIDTVNEDDTTDRSIDYIVTVGTYPPEVAGLAEKAQTEAWAAKRP</sequence>
<evidence type="ECO:0000313" key="3">
    <source>
        <dbReference type="Proteomes" id="UP000005951"/>
    </source>
</evidence>
<dbReference type="EMBL" id="AJYC02000047">
    <property type="protein sequence ID" value="EKT81847.1"/>
    <property type="molecule type" value="Genomic_DNA"/>
</dbReference>
<comment type="caution">
    <text evidence="2">The sequence shown here is derived from an EMBL/GenBank/DDBJ whole genome shotgun (WGS) entry which is preliminary data.</text>
</comment>
<dbReference type="RefSeq" id="WP_005257046.1">
    <property type="nucleotide sequence ID" value="NZ_AJYC02000047.1"/>
</dbReference>
<name>K8XUJ4_RHOOP</name>
<gene>
    <name evidence="2" type="ORF">WSS_A15184</name>
</gene>
<evidence type="ECO:0000256" key="1">
    <source>
        <dbReference type="SAM" id="MobiDB-lite"/>
    </source>
</evidence>
<protein>
    <submittedName>
        <fullName evidence="2">Uncharacterized protein</fullName>
    </submittedName>
</protein>
<dbReference type="Proteomes" id="UP000005951">
    <property type="component" value="Unassembled WGS sequence"/>
</dbReference>
<reference evidence="2 3" key="1">
    <citation type="journal article" date="2013" name="Genome Announc.">
        <title>Draft Genome Sequence of Rhodococcus opacus Strain M213 Shows a Diverse Catabolic Potential.</title>
        <authorList>
            <person name="Pathak A."/>
            <person name="Green S.J."/>
            <person name="Ogram A."/>
            <person name="Chauhan A."/>
        </authorList>
    </citation>
    <scope>NUCLEOTIDE SEQUENCE [LARGE SCALE GENOMIC DNA]</scope>
    <source>
        <strain evidence="2 3">M213</strain>
    </source>
</reference>
<evidence type="ECO:0000313" key="2">
    <source>
        <dbReference type="EMBL" id="EKT81847.1"/>
    </source>
</evidence>
<proteinExistence type="predicted"/>
<organism evidence="2 3">
    <name type="scientific">Rhodococcus opacus M213</name>
    <dbReference type="NCBI Taxonomy" id="1129896"/>
    <lineage>
        <taxon>Bacteria</taxon>
        <taxon>Bacillati</taxon>
        <taxon>Actinomycetota</taxon>
        <taxon>Actinomycetes</taxon>
        <taxon>Mycobacteriales</taxon>
        <taxon>Nocardiaceae</taxon>
        <taxon>Rhodococcus</taxon>
    </lineage>
</organism>